<sequence length="71" mass="8129">MHQTIEFIEGCNNEELSLLAEDIRDIITEFNETEEGEFVDFLREIAETRGISDLLEEIDAVVQIIKTEPSS</sequence>
<organism evidence="1 2">
    <name type="scientific">Paenibacillus gyeongsangnamensis</name>
    <dbReference type="NCBI Taxonomy" id="3388067"/>
    <lineage>
        <taxon>Bacteria</taxon>
        <taxon>Bacillati</taxon>
        <taxon>Bacillota</taxon>
        <taxon>Bacilli</taxon>
        <taxon>Bacillales</taxon>
        <taxon>Paenibacillaceae</taxon>
        <taxon>Paenibacillus</taxon>
    </lineage>
</organism>
<dbReference type="EMBL" id="JAQAGZ010000058">
    <property type="protein sequence ID" value="MCZ8517815.1"/>
    <property type="molecule type" value="Genomic_DNA"/>
</dbReference>
<evidence type="ECO:0000313" key="1">
    <source>
        <dbReference type="EMBL" id="MCZ8517815.1"/>
    </source>
</evidence>
<keyword evidence="2" id="KW-1185">Reference proteome</keyword>
<name>A0ABT4QLS8_9BACL</name>
<proteinExistence type="predicted"/>
<evidence type="ECO:0000313" key="2">
    <source>
        <dbReference type="Proteomes" id="UP001527882"/>
    </source>
</evidence>
<dbReference type="Proteomes" id="UP001527882">
    <property type="component" value="Unassembled WGS sequence"/>
</dbReference>
<protein>
    <submittedName>
        <fullName evidence="1">Uncharacterized protein</fullName>
    </submittedName>
</protein>
<accession>A0ABT4QLS8</accession>
<dbReference type="RefSeq" id="WP_269886342.1">
    <property type="nucleotide sequence ID" value="NZ_JAQAGZ010000058.1"/>
</dbReference>
<comment type="caution">
    <text evidence="1">The sequence shown here is derived from an EMBL/GenBank/DDBJ whole genome shotgun (WGS) entry which is preliminary data.</text>
</comment>
<gene>
    <name evidence="1" type="ORF">O9H85_37150</name>
</gene>
<reference evidence="1 2" key="1">
    <citation type="submission" date="2022-12" db="EMBL/GenBank/DDBJ databases">
        <title>Draft genome sequence of Paenibacillus sp. dW9.</title>
        <authorList>
            <person name="Choi E.-W."/>
            <person name="Kim D.-U."/>
        </authorList>
    </citation>
    <scope>NUCLEOTIDE SEQUENCE [LARGE SCALE GENOMIC DNA]</scope>
    <source>
        <strain evidence="2">dW9</strain>
    </source>
</reference>